<dbReference type="InterPro" id="IPR032872">
    <property type="entry name" value="WAK_assoc_C"/>
</dbReference>
<evidence type="ECO:0000256" key="6">
    <source>
        <dbReference type="ARBA" id="ARBA00022553"/>
    </source>
</evidence>
<dbReference type="Pfam" id="PF14380">
    <property type="entry name" value="WAK_assoc"/>
    <property type="match status" value="3"/>
</dbReference>
<keyword evidence="26" id="KW-1185">Reference proteome</keyword>
<keyword evidence="12 21" id="KW-0547">Nucleotide-binding</keyword>
<dbReference type="FunFam" id="1.10.510.10:FF:000358">
    <property type="entry name" value="Putative leucine-rich repeat receptor-like serine/threonine-protein kinase"/>
    <property type="match status" value="2"/>
</dbReference>
<reference evidence="25" key="1">
    <citation type="submission" date="2023-03" db="EMBL/GenBank/DDBJ databases">
        <authorList>
            <person name="Julca I."/>
        </authorList>
    </citation>
    <scope>NUCLEOTIDE SEQUENCE</scope>
</reference>
<keyword evidence="7" id="KW-0433">Leucine-rich repeat</keyword>
<dbReference type="PANTHER" id="PTHR27009">
    <property type="entry name" value="RUST RESISTANCE KINASE LR10-RELATED"/>
    <property type="match status" value="1"/>
</dbReference>
<evidence type="ECO:0000313" key="25">
    <source>
        <dbReference type="EMBL" id="CAI9110657.1"/>
    </source>
</evidence>
<evidence type="ECO:0000256" key="8">
    <source>
        <dbReference type="ARBA" id="ARBA00022679"/>
    </source>
</evidence>
<feature type="domain" description="Protein kinase" evidence="24">
    <location>
        <begin position="627"/>
        <end position="895"/>
    </location>
</feature>
<dbReference type="Gene3D" id="3.30.200.20">
    <property type="entry name" value="Phosphorylase Kinase, domain 1"/>
    <property type="match status" value="2"/>
</dbReference>
<keyword evidence="15 22" id="KW-1133">Transmembrane helix</keyword>
<evidence type="ECO:0000256" key="18">
    <source>
        <dbReference type="ARBA" id="ARBA00023180"/>
    </source>
</evidence>
<evidence type="ECO:0000256" key="1">
    <source>
        <dbReference type="ARBA" id="ARBA00004162"/>
    </source>
</evidence>
<feature type="domain" description="Protein kinase" evidence="24">
    <location>
        <begin position="1250"/>
        <end position="1518"/>
    </location>
</feature>
<dbReference type="InterPro" id="IPR017441">
    <property type="entry name" value="Protein_kinase_ATP_BS"/>
</dbReference>
<dbReference type="EMBL" id="OX459123">
    <property type="protein sequence ID" value="CAI9110657.1"/>
    <property type="molecule type" value="Genomic_DNA"/>
</dbReference>
<evidence type="ECO:0000256" key="20">
    <source>
        <dbReference type="ARBA" id="ARBA00048679"/>
    </source>
</evidence>
<dbReference type="Gene3D" id="1.10.510.10">
    <property type="entry name" value="Transferase(Phosphotransferase) domain 1"/>
    <property type="match status" value="2"/>
</dbReference>
<dbReference type="GO" id="GO:0030247">
    <property type="term" value="F:polysaccharide binding"/>
    <property type="evidence" value="ECO:0007669"/>
    <property type="project" value="InterPro"/>
</dbReference>
<evidence type="ECO:0000256" key="12">
    <source>
        <dbReference type="ARBA" id="ARBA00022741"/>
    </source>
</evidence>
<dbReference type="Proteomes" id="UP001161247">
    <property type="component" value="Chromosome 6"/>
</dbReference>
<evidence type="ECO:0000313" key="26">
    <source>
        <dbReference type="Proteomes" id="UP001161247"/>
    </source>
</evidence>
<evidence type="ECO:0000256" key="22">
    <source>
        <dbReference type="SAM" id="Phobius"/>
    </source>
</evidence>
<feature type="transmembrane region" description="Helical" evidence="22">
    <location>
        <begin position="269"/>
        <end position="291"/>
    </location>
</feature>
<proteinExistence type="predicted"/>
<dbReference type="GO" id="GO:0005524">
    <property type="term" value="F:ATP binding"/>
    <property type="evidence" value="ECO:0007669"/>
    <property type="project" value="UniProtKB-UniRule"/>
</dbReference>
<evidence type="ECO:0000256" key="4">
    <source>
        <dbReference type="ARBA" id="ARBA00022475"/>
    </source>
</evidence>
<protein>
    <recommendedName>
        <fullName evidence="3">non-specific serine/threonine protein kinase</fullName>
        <ecNumber evidence="3">2.7.11.1</ecNumber>
    </recommendedName>
</protein>
<dbReference type="SMART" id="SM00220">
    <property type="entry name" value="S_TKc"/>
    <property type="match status" value="2"/>
</dbReference>
<keyword evidence="9 22" id="KW-0812">Transmembrane</keyword>
<dbReference type="EC" id="2.7.11.1" evidence="3"/>
<dbReference type="GO" id="GO:0004674">
    <property type="term" value="F:protein serine/threonine kinase activity"/>
    <property type="evidence" value="ECO:0007669"/>
    <property type="project" value="UniProtKB-KW"/>
</dbReference>
<dbReference type="SUPFAM" id="SSF56112">
    <property type="entry name" value="Protein kinase-like (PK-like)"/>
    <property type="match status" value="2"/>
</dbReference>
<keyword evidence="14 21" id="KW-0067">ATP-binding</keyword>
<dbReference type="FunFam" id="3.30.200.20:FF:000178">
    <property type="entry name" value="serine/threonine-protein kinase PBS1-like"/>
    <property type="match status" value="1"/>
</dbReference>
<dbReference type="InterPro" id="IPR001245">
    <property type="entry name" value="Ser-Thr/Tyr_kinase_cat_dom"/>
</dbReference>
<keyword evidence="17" id="KW-0675">Receptor</keyword>
<evidence type="ECO:0000256" key="23">
    <source>
        <dbReference type="SAM" id="SignalP"/>
    </source>
</evidence>
<dbReference type="InterPro" id="IPR008271">
    <property type="entry name" value="Ser/Thr_kinase_AS"/>
</dbReference>
<dbReference type="InterPro" id="IPR011009">
    <property type="entry name" value="Kinase-like_dom_sf"/>
</dbReference>
<feature type="binding site" evidence="21">
    <location>
        <position position="1278"/>
    </location>
    <ligand>
        <name>ATP</name>
        <dbReference type="ChEBI" id="CHEBI:30616"/>
    </ligand>
</feature>
<keyword evidence="8" id="KW-0808">Transferase</keyword>
<evidence type="ECO:0000256" key="11">
    <source>
        <dbReference type="ARBA" id="ARBA00022737"/>
    </source>
</evidence>
<name>A0AAV1DTN8_OLDCO</name>
<keyword evidence="5" id="KW-0723">Serine/threonine-protein kinase</keyword>
<organism evidence="25 26">
    <name type="scientific">Oldenlandia corymbosa var. corymbosa</name>
    <dbReference type="NCBI Taxonomy" id="529605"/>
    <lineage>
        <taxon>Eukaryota</taxon>
        <taxon>Viridiplantae</taxon>
        <taxon>Streptophyta</taxon>
        <taxon>Embryophyta</taxon>
        <taxon>Tracheophyta</taxon>
        <taxon>Spermatophyta</taxon>
        <taxon>Magnoliopsida</taxon>
        <taxon>eudicotyledons</taxon>
        <taxon>Gunneridae</taxon>
        <taxon>Pentapetalae</taxon>
        <taxon>asterids</taxon>
        <taxon>lamiids</taxon>
        <taxon>Gentianales</taxon>
        <taxon>Rubiaceae</taxon>
        <taxon>Rubioideae</taxon>
        <taxon>Spermacoceae</taxon>
        <taxon>Hedyotis-Oldenlandia complex</taxon>
        <taxon>Oldenlandia</taxon>
    </lineage>
</organism>
<evidence type="ECO:0000256" key="5">
    <source>
        <dbReference type="ARBA" id="ARBA00022527"/>
    </source>
</evidence>
<dbReference type="Pfam" id="PF13947">
    <property type="entry name" value="GUB_WAK_bind"/>
    <property type="match status" value="2"/>
</dbReference>
<evidence type="ECO:0000256" key="15">
    <source>
        <dbReference type="ARBA" id="ARBA00022989"/>
    </source>
</evidence>
<dbReference type="GO" id="GO:0005886">
    <property type="term" value="C:plasma membrane"/>
    <property type="evidence" value="ECO:0007669"/>
    <property type="project" value="UniProtKB-SubCell"/>
</dbReference>
<dbReference type="InterPro" id="IPR000719">
    <property type="entry name" value="Prot_kinase_dom"/>
</dbReference>
<accession>A0AAV1DTN8</accession>
<comment type="catalytic activity">
    <reaction evidence="20">
        <text>L-seryl-[protein] + ATP = O-phospho-L-seryl-[protein] + ADP + H(+)</text>
        <dbReference type="Rhea" id="RHEA:17989"/>
        <dbReference type="Rhea" id="RHEA-COMP:9863"/>
        <dbReference type="Rhea" id="RHEA-COMP:11604"/>
        <dbReference type="ChEBI" id="CHEBI:15378"/>
        <dbReference type="ChEBI" id="CHEBI:29999"/>
        <dbReference type="ChEBI" id="CHEBI:30616"/>
        <dbReference type="ChEBI" id="CHEBI:83421"/>
        <dbReference type="ChEBI" id="CHEBI:456216"/>
        <dbReference type="EC" id="2.7.11.1"/>
    </reaction>
</comment>
<sequence>MLNCFPIPSFFLIITIFTLFGIPKCLCQDGRYVFCGNVYQCGNIQFRYPFWGGNRPENCGYPGFEVNCVSSSVPRITISSQQYLVVNSPDITANTVTVAREDLSNNICPQDPKDTAINFTIFNPSNTQNLTLYYGCPTITPPPLFEFPCTTNGNTTANYFNMLGSNQGITIPSGCDRIITVLVDQDAVRNLGSSAGLNSVLRAGFTLKYEAENANCLRCLQSRGQCGYDSGSFVCYCADRAYTRECNGTAAGTPSGNGGSRSSGWTVKITVPVVAISVTLLTVVLVIYYLAKKYSWLESISYWRKSDKGRDLVVEEFMRNFGSMAPKLYTFSEENEKLEYVNIVQGKGALKLVEKLHAILIRDSRSCYQCNSLRLSAVKDVKTSLAPDDDIPRITIGQVMYRVLYLDFPVKKTVTVARDDLWNNTCPRYLKNTTLDSNIFSLTNKKCKSYALLHLFLEGLSHGMSDSISPFASKCNSSIFVPVNQDAAQILIGNGTLRALLSAGFTLQYEANNTACDICIRTGGRCGYNYASSSFACYCFDRPQDLSCPDVGYGYTKRGVSRVALSAGSLLGSILLCCLAKRKSWWEAMIYRKLQKRHNELVQEFMRSYGSIAPKRYAYSEIKKMTDSFKNKSGHGGYGCVYKGQLPDGRQVAVNVLNDSKGNGEDFINEVATISRTSHINVVALLGFCFNRKKKALIYEFMPNGSLDKFLRNKDSSQNTVMDNLEWKILYKMAVGIARGLEYLHQGCNTRIVHFDIKPQNLLLDADFCPKISDFGLARLYKRKESILSTMTARGTIGYIAPEVIFPTFGGVSHKSDIYSYGMMVLEIVGLRKKPEIESLQTRKDLPLEYTNPVERPSISKVVEMLEAMISYNCGFRLTSPDPSPPTGPAHYSALGSKPPRIWWFIITNPSNNRMPPKSINRDLYSTLKETLVGVSPYTGGTIPVSWKLKMHNLLRIISLLFVVPLSLILIRIPKSYCQDQHFLACSDANHCGNINITYPFWIENEENSGCGYPGFQVSCQADVPRVSIGKVVYRILDLSYPANGTVTVARDDLWNTVCPTFLQNTTLDFDKFSYSSDTENLTLSYGCTSSAPGLSKPSNEFDCLVNNTITSSFFNVISSNTTNPSHFKCNSSIYVPVPHAVAQRLKDSEGLGAAVAAGFTLLYKANNSICEGCLQSGGRCGYNKDSSSFVCFCYDHAYNLVCNESGSAGKHSRSAAEGNNQLVQEFMRSHGSTSAAKLYTYSEIKKMTSSFKNKLGHGGYGCVYKGKLPDGRRVAVKVLNGDKGNGEEFINEVAAISKTSHVNVVTLLGFCYNSKRRALIYEFMPNGSLDKFICQKDSSQAMTNDYLEWKLLYKIAVGIARGLEYLHQGCNTRIVHFDIKPQNILLDADFCPKISDFGLAKLYKRKESILSTLTARGTVGYIAPEVFCRNFGGVSHKSDIYSYGMMVLEMVGLRRKPEIDPQETVEGTMHEEEEETAMKMILVGLWCIQTNPADRPSISKVVEMLEATSSNLQESWTTTLTTSEA</sequence>
<evidence type="ECO:0000256" key="13">
    <source>
        <dbReference type="ARBA" id="ARBA00022777"/>
    </source>
</evidence>
<evidence type="ECO:0000256" key="7">
    <source>
        <dbReference type="ARBA" id="ARBA00022614"/>
    </source>
</evidence>
<evidence type="ECO:0000256" key="19">
    <source>
        <dbReference type="ARBA" id="ARBA00047899"/>
    </source>
</evidence>
<keyword evidence="16 22" id="KW-0472">Membrane</keyword>
<dbReference type="PROSITE" id="PS00108">
    <property type="entry name" value="PROTEIN_KINASE_ST"/>
    <property type="match status" value="2"/>
</dbReference>
<dbReference type="PROSITE" id="PS50011">
    <property type="entry name" value="PROTEIN_KINASE_DOM"/>
    <property type="match status" value="2"/>
</dbReference>
<evidence type="ECO:0000256" key="17">
    <source>
        <dbReference type="ARBA" id="ARBA00023170"/>
    </source>
</evidence>
<evidence type="ECO:0000256" key="9">
    <source>
        <dbReference type="ARBA" id="ARBA00022692"/>
    </source>
</evidence>
<keyword evidence="11" id="KW-0677">Repeat</keyword>
<feature type="signal peptide" evidence="23">
    <location>
        <begin position="1"/>
        <end position="27"/>
    </location>
</feature>
<evidence type="ECO:0000256" key="3">
    <source>
        <dbReference type="ARBA" id="ARBA00012513"/>
    </source>
</evidence>
<gene>
    <name evidence="25" type="ORF">OLC1_LOCUS18256</name>
</gene>
<keyword evidence="18" id="KW-0325">Glycoprotein</keyword>
<evidence type="ECO:0000256" key="16">
    <source>
        <dbReference type="ARBA" id="ARBA00023136"/>
    </source>
</evidence>
<evidence type="ECO:0000256" key="21">
    <source>
        <dbReference type="PROSITE-ProRule" id="PRU10141"/>
    </source>
</evidence>
<feature type="chain" id="PRO_5043651119" description="non-specific serine/threonine protein kinase" evidence="23">
    <location>
        <begin position="28"/>
        <end position="1526"/>
    </location>
</feature>
<evidence type="ECO:0000256" key="10">
    <source>
        <dbReference type="ARBA" id="ARBA00022729"/>
    </source>
</evidence>
<keyword evidence="4" id="KW-1003">Cell membrane</keyword>
<dbReference type="InterPro" id="IPR045874">
    <property type="entry name" value="LRK10/LRL21-25-like"/>
</dbReference>
<dbReference type="Pfam" id="PF07714">
    <property type="entry name" value="PK_Tyr_Ser-Thr"/>
    <property type="match status" value="2"/>
</dbReference>
<comment type="subcellular location">
    <subcellularLocation>
        <location evidence="1">Cell membrane</location>
        <topology evidence="1">Single-pass membrane protein</topology>
    </subcellularLocation>
    <subcellularLocation>
        <location evidence="2">Membrane</location>
        <topology evidence="2">Single-pass type I membrane protein</topology>
    </subcellularLocation>
</comment>
<keyword evidence="13" id="KW-0418">Kinase</keyword>
<dbReference type="InterPro" id="IPR025287">
    <property type="entry name" value="WAK_GUB"/>
</dbReference>
<evidence type="ECO:0000256" key="14">
    <source>
        <dbReference type="ARBA" id="ARBA00022840"/>
    </source>
</evidence>
<dbReference type="PROSITE" id="PS00107">
    <property type="entry name" value="PROTEIN_KINASE_ATP"/>
    <property type="match status" value="1"/>
</dbReference>
<keyword evidence="10 23" id="KW-0732">Signal</keyword>
<evidence type="ECO:0000259" key="24">
    <source>
        <dbReference type="PROSITE" id="PS50011"/>
    </source>
</evidence>
<comment type="catalytic activity">
    <reaction evidence="19">
        <text>L-threonyl-[protein] + ATP = O-phospho-L-threonyl-[protein] + ADP + H(+)</text>
        <dbReference type="Rhea" id="RHEA:46608"/>
        <dbReference type="Rhea" id="RHEA-COMP:11060"/>
        <dbReference type="Rhea" id="RHEA-COMP:11605"/>
        <dbReference type="ChEBI" id="CHEBI:15378"/>
        <dbReference type="ChEBI" id="CHEBI:30013"/>
        <dbReference type="ChEBI" id="CHEBI:30616"/>
        <dbReference type="ChEBI" id="CHEBI:61977"/>
        <dbReference type="ChEBI" id="CHEBI:456216"/>
        <dbReference type="EC" id="2.7.11.1"/>
    </reaction>
</comment>
<evidence type="ECO:0000256" key="2">
    <source>
        <dbReference type="ARBA" id="ARBA00004479"/>
    </source>
</evidence>
<keyword evidence="6" id="KW-0597">Phosphoprotein</keyword>